<dbReference type="EMBL" id="JAZHOF010000011">
    <property type="protein sequence ID" value="MEJ8574307.1"/>
    <property type="molecule type" value="Genomic_DNA"/>
</dbReference>
<sequence>MTDSIILRPGAGRRYDLGAMHAVFKADGPETGDRYCVSEWWLEPRSAGPGPHSHEENDELFHVIAGRPSVLVGDEWVDAPAGTFVRIPAGVTHDFENRTDRDAGLLNIFVPGGFEERMPMIVAWFEQNRSDARKDVDS</sequence>
<feature type="domain" description="Cupin type-2" evidence="1">
    <location>
        <begin position="42"/>
        <end position="109"/>
    </location>
</feature>
<evidence type="ECO:0000313" key="2">
    <source>
        <dbReference type="EMBL" id="MEJ8574307.1"/>
    </source>
</evidence>
<dbReference type="Proteomes" id="UP001378188">
    <property type="component" value="Unassembled WGS sequence"/>
</dbReference>
<proteinExistence type="predicted"/>
<dbReference type="InterPro" id="IPR013096">
    <property type="entry name" value="Cupin_2"/>
</dbReference>
<dbReference type="Pfam" id="PF07883">
    <property type="entry name" value="Cupin_2"/>
    <property type="match status" value="1"/>
</dbReference>
<dbReference type="PANTHER" id="PTHR36440">
    <property type="entry name" value="PUTATIVE (AFU_ORTHOLOGUE AFUA_8G07350)-RELATED"/>
    <property type="match status" value="1"/>
</dbReference>
<dbReference type="InterPro" id="IPR011051">
    <property type="entry name" value="RmlC_Cupin_sf"/>
</dbReference>
<dbReference type="AlphaFoldDB" id="A0AAW9RPP2"/>
<dbReference type="SUPFAM" id="SSF51182">
    <property type="entry name" value="RmlC-like cupins"/>
    <property type="match status" value="1"/>
</dbReference>
<dbReference type="PANTHER" id="PTHR36440:SF1">
    <property type="entry name" value="PUTATIVE (AFU_ORTHOLOGUE AFUA_8G07350)-RELATED"/>
    <property type="match status" value="1"/>
</dbReference>
<dbReference type="InterPro" id="IPR014710">
    <property type="entry name" value="RmlC-like_jellyroll"/>
</dbReference>
<keyword evidence="3" id="KW-1185">Reference proteome</keyword>
<evidence type="ECO:0000313" key="3">
    <source>
        <dbReference type="Proteomes" id="UP001378188"/>
    </source>
</evidence>
<comment type="caution">
    <text evidence="2">The sequence shown here is derived from an EMBL/GenBank/DDBJ whole genome shotgun (WGS) entry which is preliminary data.</text>
</comment>
<dbReference type="Gene3D" id="2.60.120.10">
    <property type="entry name" value="Jelly Rolls"/>
    <property type="match status" value="1"/>
</dbReference>
<reference evidence="2 3" key="1">
    <citation type="submission" date="2024-02" db="EMBL/GenBank/DDBJ databases">
        <title>Genome analysis and characterization of Microbaculum marinisediminis sp. nov., isolated from marine sediment.</title>
        <authorList>
            <person name="Du Z.-J."/>
            <person name="Ye Y.-Q."/>
            <person name="Zhang Z.-R."/>
            <person name="Yuan S.-M."/>
            <person name="Zhang X.-Y."/>
        </authorList>
    </citation>
    <scope>NUCLEOTIDE SEQUENCE [LARGE SCALE GENOMIC DNA]</scope>
    <source>
        <strain evidence="2 3">SDUM1044001</strain>
    </source>
</reference>
<protein>
    <submittedName>
        <fullName evidence="2">Cupin domain-containing protein</fullName>
    </submittedName>
</protein>
<dbReference type="InterPro" id="IPR053146">
    <property type="entry name" value="QDO-like"/>
</dbReference>
<organism evidence="2 3">
    <name type="scientific">Microbaculum marinum</name>
    <dbReference type="NCBI Taxonomy" id="1764581"/>
    <lineage>
        <taxon>Bacteria</taxon>
        <taxon>Pseudomonadati</taxon>
        <taxon>Pseudomonadota</taxon>
        <taxon>Alphaproteobacteria</taxon>
        <taxon>Hyphomicrobiales</taxon>
        <taxon>Tepidamorphaceae</taxon>
        <taxon>Microbaculum</taxon>
    </lineage>
</organism>
<evidence type="ECO:0000259" key="1">
    <source>
        <dbReference type="Pfam" id="PF07883"/>
    </source>
</evidence>
<dbReference type="RefSeq" id="WP_340332007.1">
    <property type="nucleotide sequence ID" value="NZ_JAZHOF010000011.1"/>
</dbReference>
<accession>A0AAW9RPP2</accession>
<gene>
    <name evidence="2" type="ORF">V3328_22675</name>
</gene>
<name>A0AAW9RPP2_9HYPH</name>